<dbReference type="Proteomes" id="UP000831775">
    <property type="component" value="Chromosome"/>
</dbReference>
<keyword evidence="2" id="KW-0472">Membrane</keyword>
<gene>
    <name evidence="4" type="ORF">MUN76_13070</name>
</gene>
<evidence type="ECO:0000259" key="3">
    <source>
        <dbReference type="Pfam" id="PF13399"/>
    </source>
</evidence>
<feature type="region of interest" description="Disordered" evidence="1">
    <location>
        <begin position="200"/>
        <end position="222"/>
    </location>
</feature>
<dbReference type="EMBL" id="CP095043">
    <property type="protein sequence ID" value="UOQ59963.1"/>
    <property type="molecule type" value="Genomic_DNA"/>
</dbReference>
<reference evidence="4 5" key="1">
    <citation type="submission" date="2022-04" db="EMBL/GenBank/DDBJ databases">
        <title>Leucobacter sp. isolated from rhizosphere of onion.</title>
        <authorList>
            <person name="Won M."/>
            <person name="Lee C.-M."/>
            <person name="Woen H.-Y."/>
            <person name="Kwon S.-W."/>
        </authorList>
    </citation>
    <scope>NUCLEOTIDE SEQUENCE [LARGE SCALE GENOMIC DNA]</scope>
    <source>
        <strain evidence="4 5">H25R-14</strain>
    </source>
</reference>
<dbReference type="InterPro" id="IPR027381">
    <property type="entry name" value="LytR/CpsA/Psr_C"/>
</dbReference>
<evidence type="ECO:0000313" key="5">
    <source>
        <dbReference type="Proteomes" id="UP000831775"/>
    </source>
</evidence>
<organism evidence="4 5">
    <name type="scientific">Leucobacter rhizosphaerae</name>
    <dbReference type="NCBI Taxonomy" id="2932245"/>
    <lineage>
        <taxon>Bacteria</taxon>
        <taxon>Bacillati</taxon>
        <taxon>Actinomycetota</taxon>
        <taxon>Actinomycetes</taxon>
        <taxon>Micrococcales</taxon>
        <taxon>Microbacteriaceae</taxon>
        <taxon>Leucobacter</taxon>
    </lineage>
</organism>
<feature type="compositionally biased region" description="Low complexity" evidence="1">
    <location>
        <begin position="203"/>
        <end position="215"/>
    </location>
</feature>
<name>A0ABY4FUM5_9MICO</name>
<evidence type="ECO:0000256" key="1">
    <source>
        <dbReference type="SAM" id="MobiDB-lite"/>
    </source>
</evidence>
<dbReference type="Gene3D" id="3.30.70.2390">
    <property type="match status" value="1"/>
</dbReference>
<sequence>MAQKTEGARTPVRSGLHLPEDRFDRVTRSGRVGAHRITARPRHVWQYLVGALLGFALLTTIGILAVQSIGSAGKLPIVGSPEATSAPATKVPAELDPTATVAVLNGSPTNNLAAALDTIITQEQWGQILFSGSAATSDVQISAVFYMDPADEAAAAGLAAKLGGISTYVTQDYASYQARLVVLLGADYAGPGIAEAEALTSGTTATEEPATDPETGYTIDPATGQLIDPATGFLIDPASGLPIDPATGLPVQ</sequence>
<proteinExistence type="predicted"/>
<evidence type="ECO:0000313" key="4">
    <source>
        <dbReference type="EMBL" id="UOQ59963.1"/>
    </source>
</evidence>
<protein>
    <submittedName>
        <fullName evidence="4">LytR C-terminal domain-containing protein</fullName>
    </submittedName>
</protein>
<dbReference type="RefSeq" id="WP_244685244.1">
    <property type="nucleotide sequence ID" value="NZ_CP095043.1"/>
</dbReference>
<feature type="region of interest" description="Disordered" evidence="1">
    <location>
        <begin position="1"/>
        <end position="21"/>
    </location>
</feature>
<evidence type="ECO:0000256" key="2">
    <source>
        <dbReference type="SAM" id="Phobius"/>
    </source>
</evidence>
<dbReference type="Pfam" id="PF13399">
    <property type="entry name" value="LytR_C"/>
    <property type="match status" value="1"/>
</dbReference>
<keyword evidence="2" id="KW-0812">Transmembrane</keyword>
<accession>A0ABY4FUM5</accession>
<keyword evidence="2" id="KW-1133">Transmembrane helix</keyword>
<feature type="domain" description="LytR/CpsA/Psr regulator C-terminal" evidence="3">
    <location>
        <begin position="99"/>
        <end position="188"/>
    </location>
</feature>
<keyword evidence="5" id="KW-1185">Reference proteome</keyword>
<feature type="transmembrane region" description="Helical" evidence="2">
    <location>
        <begin position="44"/>
        <end position="66"/>
    </location>
</feature>